<evidence type="ECO:0000313" key="2">
    <source>
        <dbReference type="EMBL" id="QDU67079.1"/>
    </source>
</evidence>
<dbReference type="PANTHER" id="PTHR44103:SF1">
    <property type="entry name" value="PROPROTEIN CONVERTASE P"/>
    <property type="match status" value="1"/>
</dbReference>
<reference evidence="2 3" key="1">
    <citation type="submission" date="2019-02" db="EMBL/GenBank/DDBJ databases">
        <title>Deep-cultivation of Planctomycetes and their phenomic and genomic characterization uncovers novel biology.</title>
        <authorList>
            <person name="Wiegand S."/>
            <person name="Jogler M."/>
            <person name="Boedeker C."/>
            <person name="Pinto D."/>
            <person name="Vollmers J."/>
            <person name="Rivas-Marin E."/>
            <person name="Kohn T."/>
            <person name="Peeters S.H."/>
            <person name="Heuer A."/>
            <person name="Rast P."/>
            <person name="Oberbeckmann S."/>
            <person name="Bunk B."/>
            <person name="Jeske O."/>
            <person name="Meyerdierks A."/>
            <person name="Storesund J.E."/>
            <person name="Kallscheuer N."/>
            <person name="Luecker S."/>
            <person name="Lage O.M."/>
            <person name="Pohl T."/>
            <person name="Merkel B.J."/>
            <person name="Hornburger P."/>
            <person name="Mueller R.-W."/>
            <person name="Bruemmer F."/>
            <person name="Labrenz M."/>
            <person name="Spormann A.M."/>
            <person name="Op den Camp H."/>
            <person name="Overmann J."/>
            <person name="Amann R."/>
            <person name="Jetten M.S.M."/>
            <person name="Mascher T."/>
            <person name="Medema M.H."/>
            <person name="Devos D.P."/>
            <person name="Kaster A.-K."/>
            <person name="Ovreas L."/>
            <person name="Rohde M."/>
            <person name="Galperin M.Y."/>
            <person name="Jogler C."/>
        </authorList>
    </citation>
    <scope>NUCLEOTIDE SEQUENCE [LARGE SCALE GENOMIC DNA]</scope>
    <source>
        <strain evidence="2 3">Pla133</strain>
    </source>
</reference>
<dbReference type="SUPFAM" id="SSF69318">
    <property type="entry name" value="Integrin alpha N-terminal domain"/>
    <property type="match status" value="1"/>
</dbReference>
<sequence length="289" mass="31122">MDVNGDGRIDLLSGSYSRMEEDMAGLFWVLPGLEGGGFGEPETLLGTDGEPLIISGVDESIGKICTRPTAVDFDGDGHLDIVSGNFEGTFHLFRGAGNGAFAPDSVQLTRGGEPLVVEHHSDPVFFDWDGDGDLDLVSGSVRGIDLFEHTGAGPADFAEPVELFDVPVSRAVMSGQIVFGEGHIDGPQGSLRVWVDDVDGDGRFDLLVGDCAQVTTPGEGLDEAAARERLDAWDLREAEFMERFQAAGSEWTDELTADYQALWDARGEILHEDGTGFVWFLRQLPPSES</sequence>
<dbReference type="AlphaFoldDB" id="A0A518BJB7"/>
<dbReference type="InterPro" id="IPR013517">
    <property type="entry name" value="FG-GAP"/>
</dbReference>
<dbReference type="Proteomes" id="UP000316921">
    <property type="component" value="Chromosome"/>
</dbReference>
<protein>
    <submittedName>
        <fullName evidence="2">FG-GAP repeat protein</fullName>
    </submittedName>
</protein>
<dbReference type="KEGG" id="pbap:Pla133_21570"/>
<dbReference type="Gene3D" id="2.130.10.130">
    <property type="entry name" value="Integrin alpha, N-terminal"/>
    <property type="match status" value="1"/>
</dbReference>
<dbReference type="EMBL" id="CP036287">
    <property type="protein sequence ID" value="QDU67079.1"/>
    <property type="molecule type" value="Genomic_DNA"/>
</dbReference>
<keyword evidence="1" id="KW-0732">Signal</keyword>
<accession>A0A518BJB7</accession>
<dbReference type="InterPro" id="IPR028994">
    <property type="entry name" value="Integrin_alpha_N"/>
</dbReference>
<organism evidence="2 3">
    <name type="scientific">Engelhardtia mirabilis</name>
    <dbReference type="NCBI Taxonomy" id="2528011"/>
    <lineage>
        <taxon>Bacteria</taxon>
        <taxon>Pseudomonadati</taxon>
        <taxon>Planctomycetota</taxon>
        <taxon>Planctomycetia</taxon>
        <taxon>Planctomycetia incertae sedis</taxon>
        <taxon>Engelhardtia</taxon>
    </lineage>
</organism>
<keyword evidence="3" id="KW-1185">Reference proteome</keyword>
<dbReference type="Pfam" id="PF13517">
    <property type="entry name" value="FG-GAP_3"/>
    <property type="match status" value="1"/>
</dbReference>
<evidence type="ECO:0000313" key="3">
    <source>
        <dbReference type="Proteomes" id="UP000316921"/>
    </source>
</evidence>
<dbReference type="RefSeq" id="WP_145064925.1">
    <property type="nucleotide sequence ID" value="NZ_CP036287.1"/>
</dbReference>
<gene>
    <name evidence="2" type="ORF">Pla133_21570</name>
</gene>
<dbReference type="PANTHER" id="PTHR44103">
    <property type="entry name" value="PROPROTEIN CONVERTASE P"/>
    <property type="match status" value="1"/>
</dbReference>
<name>A0A518BJB7_9BACT</name>
<evidence type="ECO:0000256" key="1">
    <source>
        <dbReference type="ARBA" id="ARBA00022729"/>
    </source>
</evidence>
<proteinExistence type="predicted"/>